<evidence type="ECO:0000313" key="1">
    <source>
        <dbReference type="EMBL" id="EHM45117.1"/>
    </source>
</evidence>
<dbReference type="Proteomes" id="UP000004459">
    <property type="component" value="Unassembled WGS sequence"/>
</dbReference>
<sequence>MEEGFPTGGALGTGVLFREIDKLIVELLEDIVHEKTSLIRW</sequence>
<dbReference type="HOGENOM" id="CLU_3270405_0_0_9"/>
<gene>
    <name evidence="1" type="ORF">HMPREF0372_02607</name>
</gene>
<dbReference type="AlphaFoldDB" id="G9YSU8"/>
<evidence type="ECO:0000313" key="2">
    <source>
        <dbReference type="Proteomes" id="UP000004459"/>
    </source>
</evidence>
<comment type="caution">
    <text evidence="1">The sequence shown here is derived from an EMBL/GenBank/DDBJ whole genome shotgun (WGS) entry which is preliminary data.</text>
</comment>
<proteinExistence type="predicted"/>
<dbReference type="EMBL" id="AGCK01000218">
    <property type="protein sequence ID" value="EHM45117.1"/>
    <property type="molecule type" value="Genomic_DNA"/>
</dbReference>
<accession>G9YSU8</accession>
<name>G9YSU8_FLAPL</name>
<protein>
    <submittedName>
        <fullName evidence="1">Uncharacterized protein</fullName>
    </submittedName>
</protein>
<organism evidence="1 2">
    <name type="scientific">Flavonifractor plautii ATCC 29863</name>
    <dbReference type="NCBI Taxonomy" id="411475"/>
    <lineage>
        <taxon>Bacteria</taxon>
        <taxon>Bacillati</taxon>
        <taxon>Bacillota</taxon>
        <taxon>Clostridia</taxon>
        <taxon>Eubacteriales</taxon>
        <taxon>Oscillospiraceae</taxon>
        <taxon>Flavonifractor</taxon>
    </lineage>
</organism>
<reference evidence="1 2" key="1">
    <citation type="submission" date="2011-08" db="EMBL/GenBank/DDBJ databases">
        <authorList>
            <person name="Weinstock G."/>
            <person name="Sodergren E."/>
            <person name="Clifton S."/>
            <person name="Fulton L."/>
            <person name="Fulton B."/>
            <person name="Courtney L."/>
            <person name="Fronick C."/>
            <person name="Harrison M."/>
            <person name="Strong C."/>
            <person name="Farmer C."/>
            <person name="Delahaunty K."/>
            <person name="Markovic C."/>
            <person name="Hall O."/>
            <person name="Minx P."/>
            <person name="Tomlinson C."/>
            <person name="Mitreva M."/>
            <person name="Hou S."/>
            <person name="Chen J."/>
            <person name="Wollam A."/>
            <person name="Pepin K.H."/>
            <person name="Johnson M."/>
            <person name="Bhonagiri V."/>
            <person name="Zhang X."/>
            <person name="Suruliraj S."/>
            <person name="Warren W."/>
            <person name="Chinwalla A."/>
            <person name="Mardis E.R."/>
            <person name="Wilson R.K."/>
        </authorList>
    </citation>
    <scope>NUCLEOTIDE SEQUENCE [LARGE SCALE GENOMIC DNA]</scope>
    <source>
        <strain evidence="1 2">ATCC 29863</strain>
    </source>
</reference>